<comment type="similarity">
    <text evidence="2">Belongs to the TrbL/VirB6 family.</text>
</comment>
<accession>A0AAE3B811</accession>
<feature type="transmembrane region" description="Helical" evidence="6">
    <location>
        <begin position="135"/>
        <end position="159"/>
    </location>
</feature>
<evidence type="ECO:0000313" key="7">
    <source>
        <dbReference type="EMBL" id="MBM1715827.1"/>
    </source>
</evidence>
<evidence type="ECO:0000256" key="1">
    <source>
        <dbReference type="ARBA" id="ARBA00004141"/>
    </source>
</evidence>
<evidence type="ECO:0000256" key="6">
    <source>
        <dbReference type="SAM" id="Phobius"/>
    </source>
</evidence>
<keyword evidence="5 6" id="KW-0472">Membrane</keyword>
<evidence type="ECO:0000256" key="2">
    <source>
        <dbReference type="ARBA" id="ARBA00007802"/>
    </source>
</evidence>
<keyword evidence="8" id="KW-1185">Reference proteome</keyword>
<dbReference type="RefSeq" id="WP_203243547.1">
    <property type="nucleotide sequence ID" value="NZ_JAFBRH010000008.1"/>
</dbReference>
<dbReference type="GO" id="GO:0016020">
    <property type="term" value="C:membrane"/>
    <property type="evidence" value="ECO:0007669"/>
    <property type="project" value="UniProtKB-SubCell"/>
</dbReference>
<feature type="transmembrane region" description="Helical" evidence="6">
    <location>
        <begin position="232"/>
        <end position="252"/>
    </location>
</feature>
<dbReference type="AlphaFoldDB" id="A0AAE3B811"/>
<comment type="subcellular location">
    <subcellularLocation>
        <location evidence="1">Membrane</location>
        <topology evidence="1">Multi-pass membrane protein</topology>
    </subcellularLocation>
</comment>
<dbReference type="InterPro" id="IPR007688">
    <property type="entry name" value="Conjugal_tfr_TrbL/VirB6"/>
</dbReference>
<feature type="transmembrane region" description="Helical" evidence="6">
    <location>
        <begin position="64"/>
        <end position="83"/>
    </location>
</feature>
<feature type="transmembrane region" description="Helical" evidence="6">
    <location>
        <begin position="196"/>
        <end position="220"/>
    </location>
</feature>
<dbReference type="EMBL" id="JAFBRM010000009">
    <property type="protein sequence ID" value="MBM1715827.1"/>
    <property type="molecule type" value="Genomic_DNA"/>
</dbReference>
<proteinExistence type="inferred from homology"/>
<keyword evidence="3 6" id="KW-0812">Transmembrane</keyword>
<evidence type="ECO:0000313" key="8">
    <source>
        <dbReference type="Proteomes" id="UP000732193"/>
    </source>
</evidence>
<feature type="transmembrane region" description="Helical" evidence="6">
    <location>
        <begin position="95"/>
        <end position="115"/>
    </location>
</feature>
<protein>
    <submittedName>
        <fullName evidence="7">Type IV secretion system protein</fullName>
    </submittedName>
</protein>
<evidence type="ECO:0000256" key="3">
    <source>
        <dbReference type="ARBA" id="ARBA00022692"/>
    </source>
</evidence>
<organism evidence="7 8">
    <name type="scientific">Sulfitobacter geojensis</name>
    <dbReference type="NCBI Taxonomy" id="1342299"/>
    <lineage>
        <taxon>Bacteria</taxon>
        <taxon>Pseudomonadati</taxon>
        <taxon>Pseudomonadota</taxon>
        <taxon>Alphaproteobacteria</taxon>
        <taxon>Rhodobacterales</taxon>
        <taxon>Roseobacteraceae</taxon>
        <taxon>Sulfitobacter</taxon>
    </lineage>
</organism>
<feature type="transmembrane region" description="Helical" evidence="6">
    <location>
        <begin position="165"/>
        <end position="184"/>
    </location>
</feature>
<evidence type="ECO:0000256" key="5">
    <source>
        <dbReference type="ARBA" id="ARBA00023136"/>
    </source>
</evidence>
<evidence type="ECO:0000256" key="4">
    <source>
        <dbReference type="ARBA" id="ARBA00022989"/>
    </source>
</evidence>
<reference evidence="7 8" key="1">
    <citation type="submission" date="2021-01" db="EMBL/GenBank/DDBJ databases">
        <title>Diatom-associated Roseobacters Show Island Model of Population Structure.</title>
        <authorList>
            <person name="Qu L."/>
            <person name="Feng X."/>
            <person name="Chen Y."/>
            <person name="Li L."/>
            <person name="Wang X."/>
            <person name="Hu Z."/>
            <person name="Wang H."/>
            <person name="Luo H."/>
        </authorList>
    </citation>
    <scope>NUCLEOTIDE SEQUENCE [LARGE SCALE GENOMIC DNA]</scope>
    <source>
        <strain evidence="7 8">TR60-84</strain>
    </source>
</reference>
<sequence>MAVIDDVLSGVDATVASIGADAFDAVAGSVAPVFQVAAVLVVALTGANLAIQAVPMTVPNGISLILRVVLVAIFLSSFGNFFAVYDAITEAPSRFGATVLGAVTGGTVGDLYQGLDELYGRSLDVGNAISQNGSYLAGAIAGVVMFLISALMATISIIVIAAAKLMIGVLIIIAPLAIVSTMFKQSAPFFEAYVKLALGFALVPMLAAAMAGFTIATAGAVTPADLSNAETIGDMVSFIVVMMLGAGLMLMVPSIAQSLAQTGIGLGAIAFSTYAQGKALGVGAASATDSGTRFARGAAERAMGKPLARDATAPRRAGFASTNTVISLAQRMQRK</sequence>
<keyword evidence="4 6" id="KW-1133">Transmembrane helix</keyword>
<comment type="caution">
    <text evidence="7">The sequence shown here is derived from an EMBL/GenBank/DDBJ whole genome shotgun (WGS) entry which is preliminary data.</text>
</comment>
<dbReference type="Pfam" id="PF04610">
    <property type="entry name" value="TrbL"/>
    <property type="match status" value="1"/>
</dbReference>
<gene>
    <name evidence="7" type="ORF">JQV55_19815</name>
</gene>
<name>A0AAE3B811_9RHOB</name>
<dbReference type="GO" id="GO:0030255">
    <property type="term" value="P:protein secretion by the type IV secretion system"/>
    <property type="evidence" value="ECO:0007669"/>
    <property type="project" value="InterPro"/>
</dbReference>
<dbReference type="Proteomes" id="UP000732193">
    <property type="component" value="Unassembled WGS sequence"/>
</dbReference>
<feature type="transmembrane region" description="Helical" evidence="6">
    <location>
        <begin position="33"/>
        <end position="52"/>
    </location>
</feature>